<dbReference type="NCBIfam" id="TIGR03696">
    <property type="entry name" value="Rhs_assc_core"/>
    <property type="match status" value="1"/>
</dbReference>
<dbReference type="PANTHER" id="PTHR11219:SF69">
    <property type="entry name" value="TENEURIN-A"/>
    <property type="match status" value="1"/>
</dbReference>
<reference evidence="5" key="1">
    <citation type="submission" date="2020-01" db="EMBL/GenBank/DDBJ databases">
        <authorList>
            <person name="Meier V. D."/>
            <person name="Meier V D."/>
        </authorList>
    </citation>
    <scope>NUCLEOTIDE SEQUENCE</scope>
    <source>
        <strain evidence="5">HLG_WM_MAG_01</strain>
    </source>
</reference>
<sequence length="1405" mass="160700">MKKILLGLIFALILNIDYLHSIETNKPGYDNCFCYTDNWKLLYPEHHREWTTGIWTQNALPEEEYYDCIRNSSRRYFKRKITYIDNNPYITTTHYALVGHHEHCVCTEEDMEFPNDEEEYHYFGPWFVTDYDNNINSQGKEYEVACFDLNGTIEESKYDCRIRKRCKYCPQPSDPTPAPPEDTNTTHWELVDSVSCEDEDDTLSEACTDANASGVLVQSWTTGCCGENKRCYVSTPVCDEDETLDMNSTPPVCRDDDCTEPDETYNYPKGLEIINSKNSCMEADQSIQADQVCEDANGAWHSTSRTNCCVNALCLAPPTCTEPNTDFPPKAENQSVVLSWVEGENGTSTCATYPNYEQQQRRVECKDEYRCLTSICPKETDEPISSYVSPHNNAFHEDIAIAGSSMQLHYASSNKDDTTIAHGWSISAHAQLRDNKLYYGSGSLYVVEPMTDGNVSLVKTGSKEMIFNTMGQLLYTQNVYTKEKINTFGYDNMGKLVTVNDIYGQITTLERDSEGLVTSITAPTGQRTLLSIDNNGDLTEVQYEDTSSYSFEYENHLMTIEHEPNGNRFLHFYNTFGHIVKVIDAEEGEWNFTSTSNPTYGSNAVVRASGDTIVYKNHFVTNGILKTDKILPSGEVIHYETAIDNSMSSTQSCGMKTIKQYRKNNDGTLYKDTFTQHKVLTSNSVTTPSGLRKESTYNIDYQNNAQRITRTTTTNNKTQTLTRDYDTQTQTTLTPEGKKATITYDAQNRHIIKSEPLFKVKPFTDYATYYQYDNKGRVIQEKFKGRITRYTYDADGHLHTVTDPVGKTTTYAYDVLGRVNEIRYANSHTLQYVYDKNGNMTTLITPSATEHDFAYNGVNKRTNYTSPLQKATTYHYDKQRRVTQVIKPSNKTIDYHYSNGNIDSILYPEGRTDYEYDCQSNPSNITSGIENMQFTYDGTLLTSIVQSGLLEETINYSYNNDFLTKSITYAGKTSNYLYNLDNEMTQAGDIHIKRIYSPWSNYTMYKEGNFQVTYSDAYYGYGSHWYYDNRFQYFNYTQENKAGQIQWKYENSRGAGAHSFTYTYDKRNRLTHVKDSGKLVEHYSYDANGNRASATVHGVTTVASYTLDDQLEVYGDNTYRYDNDGYLQEKVTPEGTTTYEYGSRGELKEVITPSQTITYKHNALNQRVAKLIDGQVVEKYLWKDLTTLLAIYDKDDALLQRFAYSDRRMPLSMTMHNQTYYLHYDQVGTLRVVTNAYGQNIKEITYDTYGNILKDSNPDFKVPFGFAGGLYDTDTKLTRFGYRDYDAYVGKWTAKDPIGFSGGDSNLYGYVLGDPVNFVDPSGLYVNLLIAGAVTLDFFLDIRGGIEYSLYTHYLRLGRDKLVHDILLNCGCTEDEQNDCKQRILEIDKKILDLLHRPILSVPLR</sequence>
<dbReference type="InterPro" id="IPR051216">
    <property type="entry name" value="Teneurin"/>
</dbReference>
<evidence type="ECO:0000256" key="3">
    <source>
        <dbReference type="ARBA" id="ARBA00023157"/>
    </source>
</evidence>
<protein>
    <submittedName>
        <fullName evidence="5">Rhs family protein</fullName>
    </submittedName>
</protein>
<proteinExistence type="predicted"/>
<evidence type="ECO:0000256" key="1">
    <source>
        <dbReference type="ARBA" id="ARBA00022536"/>
    </source>
</evidence>
<dbReference type="Pfam" id="PF25023">
    <property type="entry name" value="TEN_YD-shell"/>
    <property type="match status" value="1"/>
</dbReference>
<keyword evidence="1" id="KW-0245">EGF-like domain</keyword>
<dbReference type="InterPro" id="IPR056823">
    <property type="entry name" value="TEN-like_YD-shell"/>
</dbReference>
<evidence type="ECO:0000313" key="5">
    <source>
        <dbReference type="EMBL" id="CAA6817654.1"/>
    </source>
</evidence>
<name>A0A6S6TE79_9BACT</name>
<gene>
    <name evidence="5" type="ORF">HELGO_WM4594</name>
</gene>
<accession>A0A6S6TE79</accession>
<dbReference type="InterPro" id="IPR006530">
    <property type="entry name" value="YD"/>
</dbReference>
<evidence type="ECO:0000256" key="2">
    <source>
        <dbReference type="ARBA" id="ARBA00022737"/>
    </source>
</evidence>
<evidence type="ECO:0000259" key="4">
    <source>
        <dbReference type="Pfam" id="PF25023"/>
    </source>
</evidence>
<dbReference type="EMBL" id="CACVAS010000105">
    <property type="protein sequence ID" value="CAA6817654.1"/>
    <property type="molecule type" value="Genomic_DNA"/>
</dbReference>
<dbReference type="InterPro" id="IPR022385">
    <property type="entry name" value="Rhs_assc_core"/>
</dbReference>
<organism evidence="5">
    <name type="scientific">uncultured Sulfurovum sp</name>
    <dbReference type="NCBI Taxonomy" id="269237"/>
    <lineage>
        <taxon>Bacteria</taxon>
        <taxon>Pseudomonadati</taxon>
        <taxon>Campylobacterota</taxon>
        <taxon>Epsilonproteobacteria</taxon>
        <taxon>Campylobacterales</taxon>
        <taxon>Sulfurovaceae</taxon>
        <taxon>Sulfurovum</taxon>
        <taxon>environmental samples</taxon>
    </lineage>
</organism>
<dbReference type="NCBIfam" id="TIGR01643">
    <property type="entry name" value="YD_repeat_2x"/>
    <property type="match status" value="4"/>
</dbReference>
<keyword evidence="2" id="KW-0677">Repeat</keyword>
<dbReference type="Gene3D" id="2.180.10.10">
    <property type="entry name" value="RHS repeat-associated core"/>
    <property type="match status" value="2"/>
</dbReference>
<feature type="domain" description="Teneurin-like YD-shell" evidence="4">
    <location>
        <begin position="466"/>
        <end position="1296"/>
    </location>
</feature>
<dbReference type="PANTHER" id="PTHR11219">
    <property type="entry name" value="TENEURIN AND N-ACETYLGLUCOSAMINE-1-PHOSPHODIESTER ALPHA-N-ACETYLGLUCOSAMINIDASE"/>
    <property type="match status" value="1"/>
</dbReference>
<keyword evidence="3" id="KW-1015">Disulfide bond</keyword>